<name>A0AAV5UI27_9BILA</name>
<organism evidence="1 2">
    <name type="scientific">Pristionchus entomophagus</name>
    <dbReference type="NCBI Taxonomy" id="358040"/>
    <lineage>
        <taxon>Eukaryota</taxon>
        <taxon>Metazoa</taxon>
        <taxon>Ecdysozoa</taxon>
        <taxon>Nematoda</taxon>
        <taxon>Chromadorea</taxon>
        <taxon>Rhabditida</taxon>
        <taxon>Rhabditina</taxon>
        <taxon>Diplogasteromorpha</taxon>
        <taxon>Diplogasteroidea</taxon>
        <taxon>Neodiplogasteridae</taxon>
        <taxon>Pristionchus</taxon>
    </lineage>
</organism>
<evidence type="ECO:0000313" key="1">
    <source>
        <dbReference type="EMBL" id="GMT06676.1"/>
    </source>
</evidence>
<reference evidence="1" key="1">
    <citation type="submission" date="2023-10" db="EMBL/GenBank/DDBJ databases">
        <title>Genome assembly of Pristionchus species.</title>
        <authorList>
            <person name="Yoshida K."/>
            <person name="Sommer R.J."/>
        </authorList>
    </citation>
    <scope>NUCLEOTIDE SEQUENCE</scope>
    <source>
        <strain evidence="1">RS0144</strain>
    </source>
</reference>
<comment type="caution">
    <text evidence="1">The sequence shown here is derived from an EMBL/GenBank/DDBJ whole genome shotgun (WGS) entry which is preliminary data.</text>
</comment>
<dbReference type="EMBL" id="BTSX01000006">
    <property type="protein sequence ID" value="GMT06676.1"/>
    <property type="molecule type" value="Genomic_DNA"/>
</dbReference>
<evidence type="ECO:0000313" key="2">
    <source>
        <dbReference type="Proteomes" id="UP001432027"/>
    </source>
</evidence>
<feature type="non-terminal residue" evidence="1">
    <location>
        <position position="1"/>
    </location>
</feature>
<dbReference type="Proteomes" id="UP001432027">
    <property type="component" value="Unassembled WGS sequence"/>
</dbReference>
<gene>
    <name evidence="1" type="ORF">PENTCL1PPCAC_28850</name>
</gene>
<accession>A0AAV5UI27</accession>
<proteinExistence type="predicted"/>
<sequence>DLSRPTSAIANRGLIGYRRLRGRCGWGNDDGLGLSRALLICTRFHRLVIRFRPLSTLRGSTSDDLRLPTSNDRSGSRVLGETLEAPELGGHRLLEHLCSASAPSQIIASLCPINEWFIVMSRVNGPPDILRMDG</sequence>
<keyword evidence="2" id="KW-1185">Reference proteome</keyword>
<dbReference type="AlphaFoldDB" id="A0AAV5UI27"/>
<protein>
    <submittedName>
        <fullName evidence="1">Uncharacterized protein</fullName>
    </submittedName>
</protein>